<keyword evidence="10" id="KW-0479">Metal-binding</keyword>
<comment type="caution">
    <text evidence="16">The sequence shown here is derived from an EMBL/GenBank/DDBJ whole genome shotgun (WGS) entry which is preliminary data.</text>
</comment>
<keyword evidence="11" id="KW-0249">Electron transport</keyword>
<keyword evidence="8" id="KW-0349">Heme</keyword>
<feature type="transmembrane region" description="Helical" evidence="15">
    <location>
        <begin position="70"/>
        <end position="92"/>
    </location>
</feature>
<dbReference type="InterPro" id="IPR014312">
    <property type="entry name" value="Succ_DH_anchor"/>
</dbReference>
<evidence type="ECO:0000256" key="14">
    <source>
        <dbReference type="ARBA" id="ARBA00023136"/>
    </source>
</evidence>
<keyword evidence="14 15" id="KW-0472">Membrane</keyword>
<dbReference type="SUPFAM" id="SSF81343">
    <property type="entry name" value="Fumarate reductase respiratory complex transmembrane subunits"/>
    <property type="match status" value="1"/>
</dbReference>
<evidence type="ECO:0000256" key="12">
    <source>
        <dbReference type="ARBA" id="ARBA00022989"/>
    </source>
</evidence>
<evidence type="ECO:0000256" key="7">
    <source>
        <dbReference type="ARBA" id="ARBA00022532"/>
    </source>
</evidence>
<dbReference type="OrthoDB" id="9809280at2"/>
<dbReference type="InterPro" id="IPR034804">
    <property type="entry name" value="SQR/QFR_C/D"/>
</dbReference>
<evidence type="ECO:0000256" key="10">
    <source>
        <dbReference type="ARBA" id="ARBA00022723"/>
    </source>
</evidence>
<dbReference type="GO" id="GO:0016020">
    <property type="term" value="C:membrane"/>
    <property type="evidence" value="ECO:0007669"/>
    <property type="project" value="UniProtKB-SubCell"/>
</dbReference>
<feature type="transmembrane region" description="Helical" evidence="15">
    <location>
        <begin position="107"/>
        <end position="129"/>
    </location>
</feature>
<feature type="transmembrane region" description="Helical" evidence="15">
    <location>
        <begin position="29"/>
        <end position="50"/>
    </location>
</feature>
<dbReference type="GO" id="GO:0046872">
    <property type="term" value="F:metal ion binding"/>
    <property type="evidence" value="ECO:0007669"/>
    <property type="project" value="UniProtKB-KW"/>
</dbReference>
<evidence type="ECO:0000256" key="9">
    <source>
        <dbReference type="ARBA" id="ARBA00022692"/>
    </source>
</evidence>
<dbReference type="CDD" id="cd03495">
    <property type="entry name" value="SQR_TypeC_SdhD_like"/>
    <property type="match status" value="1"/>
</dbReference>
<evidence type="ECO:0000256" key="11">
    <source>
        <dbReference type="ARBA" id="ARBA00022982"/>
    </source>
</evidence>
<reference evidence="16 17" key="1">
    <citation type="submission" date="2013-08" db="EMBL/GenBank/DDBJ databases">
        <title>Genomic analysis of Lysobacter defluvii.</title>
        <authorList>
            <person name="Wang Q."/>
            <person name="Wang G."/>
        </authorList>
    </citation>
    <scope>NUCLEOTIDE SEQUENCE [LARGE SCALE GENOMIC DNA]</scope>
    <source>
        <strain evidence="16 17">IMMIB APB-9</strain>
    </source>
</reference>
<dbReference type="Gene3D" id="1.20.1300.10">
    <property type="entry name" value="Fumarate reductase/succinate dehydrogenase, transmembrane subunit"/>
    <property type="match status" value="1"/>
</dbReference>
<evidence type="ECO:0000313" key="16">
    <source>
        <dbReference type="EMBL" id="KGO99363.1"/>
    </source>
</evidence>
<evidence type="ECO:0000256" key="8">
    <source>
        <dbReference type="ARBA" id="ARBA00022617"/>
    </source>
</evidence>
<comment type="function">
    <text evidence="2">Membrane-anchoring subunit of succinate dehydrogenase (SDH).</text>
</comment>
<dbReference type="InterPro" id="IPR000701">
    <property type="entry name" value="SuccDH_FuR_B_TM-su"/>
</dbReference>
<dbReference type="eggNOG" id="COG2142">
    <property type="taxonomic scope" value="Bacteria"/>
</dbReference>
<dbReference type="GO" id="GO:0020037">
    <property type="term" value="F:heme binding"/>
    <property type="evidence" value="ECO:0007669"/>
    <property type="project" value="InterPro"/>
</dbReference>
<evidence type="ECO:0000256" key="6">
    <source>
        <dbReference type="ARBA" id="ARBA00022448"/>
    </source>
</evidence>
<protein>
    <recommendedName>
        <fullName evidence="5">Succinate dehydrogenase hydrophobic membrane anchor subunit</fullName>
    </recommendedName>
</protein>
<evidence type="ECO:0000256" key="13">
    <source>
        <dbReference type="ARBA" id="ARBA00023004"/>
    </source>
</evidence>
<proteinExistence type="predicted"/>
<keyword evidence="12 15" id="KW-1133">Transmembrane helix</keyword>
<evidence type="ECO:0000256" key="15">
    <source>
        <dbReference type="SAM" id="Phobius"/>
    </source>
</evidence>
<dbReference type="AlphaFoldDB" id="A0A0A0M8K5"/>
<dbReference type="Pfam" id="PF01127">
    <property type="entry name" value="Sdh_cyt"/>
    <property type="match status" value="1"/>
</dbReference>
<evidence type="ECO:0000256" key="3">
    <source>
        <dbReference type="ARBA" id="ARBA00004141"/>
    </source>
</evidence>
<keyword evidence="9 15" id="KW-0812">Transmembrane</keyword>
<keyword evidence="17" id="KW-1185">Reference proteome</keyword>
<dbReference type="RefSeq" id="WP_027069564.1">
    <property type="nucleotide sequence ID" value="NZ_AUHT01000006.1"/>
</dbReference>
<keyword evidence="6" id="KW-0813">Transport</keyword>
<gene>
    <name evidence="16" type="ORF">N791_08890</name>
</gene>
<evidence type="ECO:0000256" key="1">
    <source>
        <dbReference type="ARBA" id="ARBA00001971"/>
    </source>
</evidence>
<evidence type="ECO:0000256" key="2">
    <source>
        <dbReference type="ARBA" id="ARBA00004050"/>
    </source>
</evidence>
<comment type="subcellular location">
    <subcellularLocation>
        <location evidence="3">Membrane</location>
        <topology evidence="3">Multi-pass membrane protein</topology>
    </subcellularLocation>
</comment>
<dbReference type="NCBIfam" id="TIGR02968">
    <property type="entry name" value="succ_dehyd_anc"/>
    <property type="match status" value="1"/>
</dbReference>
<name>A0A0A0M8K5_9GAMM</name>
<dbReference type="EMBL" id="AVBH01000019">
    <property type="protein sequence ID" value="KGO99363.1"/>
    <property type="molecule type" value="Genomic_DNA"/>
</dbReference>
<dbReference type="Proteomes" id="UP000030003">
    <property type="component" value="Unassembled WGS sequence"/>
</dbReference>
<dbReference type="STRING" id="1385515.GCA_000423325_01142"/>
<organism evidence="16 17">
    <name type="scientific">Lysobacter defluvii IMMIB APB-9 = DSM 18482</name>
    <dbReference type="NCBI Taxonomy" id="1385515"/>
    <lineage>
        <taxon>Bacteria</taxon>
        <taxon>Pseudomonadati</taxon>
        <taxon>Pseudomonadota</taxon>
        <taxon>Gammaproteobacteria</taxon>
        <taxon>Lysobacterales</taxon>
        <taxon>Lysobacteraceae</taxon>
        <taxon>Novilysobacter</taxon>
    </lineage>
</organism>
<evidence type="ECO:0000313" key="17">
    <source>
        <dbReference type="Proteomes" id="UP000030003"/>
    </source>
</evidence>
<dbReference type="GO" id="GO:0006099">
    <property type="term" value="P:tricarboxylic acid cycle"/>
    <property type="evidence" value="ECO:0007669"/>
    <property type="project" value="UniProtKB-UniPathway"/>
</dbReference>
<sequence>MKRTGDHLRHPLKVARGLGSAKDGTGHFIIQRITAIALILLGLYVVWLLVTGGLADFATARATVGHPLHASLLIAFLVAMFWHTQLGLQVIIEDYVHTPGWAVFLQLANRFVCILAAIASVLAVIRIALGA</sequence>
<evidence type="ECO:0000256" key="4">
    <source>
        <dbReference type="ARBA" id="ARBA00005163"/>
    </source>
</evidence>
<comment type="cofactor">
    <cofactor evidence="1">
        <name>heme</name>
        <dbReference type="ChEBI" id="CHEBI:30413"/>
    </cofactor>
</comment>
<keyword evidence="7" id="KW-0816">Tricarboxylic acid cycle</keyword>
<dbReference type="UniPathway" id="UPA00223"/>
<comment type="pathway">
    <text evidence="4">Carbohydrate metabolism; tricarboxylic acid cycle.</text>
</comment>
<accession>A0A0A0M8K5</accession>
<evidence type="ECO:0000256" key="5">
    <source>
        <dbReference type="ARBA" id="ARBA00019425"/>
    </source>
</evidence>
<keyword evidence="13" id="KW-0408">Iron</keyword>